<sequence length="61" mass="7093">MIRSLVRMSMMGGAVYLGFRYRYRLLNTALSNSILRKLFVKSSMNMPGVREKMVQGMFKPE</sequence>
<evidence type="ECO:0000313" key="2">
    <source>
        <dbReference type="Proteomes" id="UP000262939"/>
    </source>
</evidence>
<keyword evidence="2" id="KW-1185">Reference proteome</keyword>
<reference evidence="1 2" key="1">
    <citation type="submission" date="2018-08" db="EMBL/GenBank/DDBJ databases">
        <title>Bacillus chawlae sp. nov., Bacillus glennii sp. nov., and Bacillus saganii sp. nov. Isolated from the Vehicle Assembly Building at Kennedy Space Center where the Viking Spacecraft were Assembled.</title>
        <authorList>
            <person name="Seuylemezian A."/>
            <person name="Vaishampayan P."/>
        </authorList>
    </citation>
    <scope>NUCLEOTIDE SEQUENCE [LARGE SCALE GENOMIC DNA]</scope>
    <source>
        <strain evidence="1 2">V44-8</strain>
    </source>
</reference>
<comment type="caution">
    <text evidence="1">The sequence shown here is derived from an EMBL/GenBank/DDBJ whole genome shotgun (WGS) entry which is preliminary data.</text>
</comment>
<dbReference type="RefSeq" id="WP_117321876.1">
    <property type="nucleotide sequence ID" value="NZ_QVTD01000003.1"/>
</dbReference>
<evidence type="ECO:0000313" key="1">
    <source>
        <dbReference type="EMBL" id="RFU65704.1"/>
    </source>
</evidence>
<dbReference type="EMBL" id="QVTD01000003">
    <property type="protein sequence ID" value="RFU65704.1"/>
    <property type="molecule type" value="Genomic_DNA"/>
</dbReference>
<accession>A0A372LI86</accession>
<name>A0A372LI86_9BACI</name>
<dbReference type="Proteomes" id="UP000262939">
    <property type="component" value="Unassembled WGS sequence"/>
</dbReference>
<dbReference type="OrthoDB" id="2696719at2"/>
<dbReference type="AlphaFoldDB" id="A0A372LI86"/>
<proteinExistence type="predicted"/>
<protein>
    <submittedName>
        <fullName evidence="1">Uncharacterized protein</fullName>
    </submittedName>
</protein>
<organism evidence="1 2">
    <name type="scientific">Peribacillus glennii</name>
    <dbReference type="NCBI Taxonomy" id="2303991"/>
    <lineage>
        <taxon>Bacteria</taxon>
        <taxon>Bacillati</taxon>
        <taxon>Bacillota</taxon>
        <taxon>Bacilli</taxon>
        <taxon>Bacillales</taxon>
        <taxon>Bacillaceae</taxon>
        <taxon>Peribacillus</taxon>
    </lineage>
</organism>
<gene>
    <name evidence="1" type="ORF">D0466_07480</name>
</gene>